<protein>
    <recommendedName>
        <fullName evidence="5">Pentatricopeptide repeat-containing protein</fullName>
    </recommendedName>
</protein>
<dbReference type="Pfam" id="PF01535">
    <property type="entry name" value="PPR"/>
    <property type="match status" value="4"/>
</dbReference>
<dbReference type="GO" id="GO:0009451">
    <property type="term" value="P:RNA modification"/>
    <property type="evidence" value="ECO:0007669"/>
    <property type="project" value="InterPro"/>
</dbReference>
<evidence type="ECO:0000256" key="1">
    <source>
        <dbReference type="ARBA" id="ARBA00022737"/>
    </source>
</evidence>
<feature type="repeat" description="PPR" evidence="2">
    <location>
        <begin position="8"/>
        <end position="42"/>
    </location>
</feature>
<dbReference type="Proteomes" id="UP000825935">
    <property type="component" value="Chromosome 26"/>
</dbReference>
<dbReference type="InterPro" id="IPR046960">
    <property type="entry name" value="PPR_At4g14850-like_plant"/>
</dbReference>
<dbReference type="Pfam" id="PF13041">
    <property type="entry name" value="PPR_2"/>
    <property type="match status" value="3"/>
</dbReference>
<evidence type="ECO:0000313" key="3">
    <source>
        <dbReference type="EMBL" id="KAH7297395.1"/>
    </source>
</evidence>
<organism evidence="3 4">
    <name type="scientific">Ceratopteris richardii</name>
    <name type="common">Triangle waterfern</name>
    <dbReference type="NCBI Taxonomy" id="49495"/>
    <lineage>
        <taxon>Eukaryota</taxon>
        <taxon>Viridiplantae</taxon>
        <taxon>Streptophyta</taxon>
        <taxon>Embryophyta</taxon>
        <taxon>Tracheophyta</taxon>
        <taxon>Polypodiopsida</taxon>
        <taxon>Polypodiidae</taxon>
        <taxon>Polypodiales</taxon>
        <taxon>Pteridineae</taxon>
        <taxon>Pteridaceae</taxon>
        <taxon>Parkerioideae</taxon>
        <taxon>Ceratopteris</taxon>
    </lineage>
</organism>
<gene>
    <name evidence="3" type="ORF">KP509_26G067700</name>
</gene>
<dbReference type="OrthoDB" id="1897274at2759"/>
<dbReference type="NCBIfam" id="TIGR00756">
    <property type="entry name" value="PPR"/>
    <property type="match status" value="3"/>
</dbReference>
<name>A0A8T2RP88_CERRI</name>
<dbReference type="EMBL" id="CM035431">
    <property type="protein sequence ID" value="KAH7297395.1"/>
    <property type="molecule type" value="Genomic_DNA"/>
</dbReference>
<dbReference type="InterPro" id="IPR002885">
    <property type="entry name" value="PPR_rpt"/>
</dbReference>
<sequence>MQFGGSLTQASWNCILWLALKQGNPRRALLLFRQMQREGVSADSKTFVFALQACCSIAANLQKHVHDSVGSSLPWEIGTSLHSDARRKGFGSHPFVGSALVNLYGKCGTFVAAEQVFFNLRTGDVVSWTTLLAVHIEHGNIFTALQTFRLMLQCGVAPNEWTFSTMIQACCALANQVDDSFQYGKPLYMLSLEIGHAFHEDVLRTGCTDLHVFSSLFTLYSRCGNLEEAESVFCSMFIRDTVSWNAMLSAYVEQGEAKKALQLFSLMEKDSVMKPNPLTFIAAIQACRTLAEKEEPTFVKGRMIKETPLEIGRALHVDAQICGMASNYFLGSALVNMYGKCGSILEAERVFHGLKHCNIALWNAMLSVYIEEDELDKALLLYAKTFQSGVDLNDITFSCILEMCGEAGCLDVCWQTHYTLVFSGNTGKTLVTSLIHAYGNCASMEDAKATFETLGHPDIISWNATFAGHARSGSIIESMTIFHEMQHHSGIIPDEVSSLLYMSVCNHAGLVSLGIEYLTRSLAKILDPTFLASILDLLGRAGDFSSIHHVCHRSQKQLDIPSLLCILRACYTHENIELGNSAFDQVLRLHSGGASAYVLMHNIVQSSEAC</sequence>
<feature type="repeat" description="PPR" evidence="2">
    <location>
        <begin position="358"/>
        <end position="392"/>
    </location>
</feature>
<dbReference type="AlphaFoldDB" id="A0A8T2RP88"/>
<dbReference type="PANTHER" id="PTHR47926">
    <property type="entry name" value="PENTATRICOPEPTIDE REPEAT-CONTAINING PROTEIN"/>
    <property type="match status" value="1"/>
</dbReference>
<dbReference type="FunFam" id="1.25.40.10:FF:000285">
    <property type="entry name" value="Pentatricopeptide repeat-containing protein, chloroplastic"/>
    <property type="match status" value="1"/>
</dbReference>
<feature type="repeat" description="PPR" evidence="2">
    <location>
        <begin position="240"/>
        <end position="274"/>
    </location>
</feature>
<keyword evidence="4" id="KW-1185">Reference proteome</keyword>
<dbReference type="InterPro" id="IPR011990">
    <property type="entry name" value="TPR-like_helical_dom_sf"/>
</dbReference>
<accession>A0A8T2RP88</accession>
<proteinExistence type="predicted"/>
<dbReference type="PANTHER" id="PTHR47926:SF477">
    <property type="entry name" value="PENTATRICOPEPTIDE REPEAT-CONTAINING PROTEIN"/>
    <property type="match status" value="1"/>
</dbReference>
<comment type="caution">
    <text evidence="3">The sequence shown here is derived from an EMBL/GenBank/DDBJ whole genome shotgun (WGS) entry which is preliminary data.</text>
</comment>
<dbReference type="PROSITE" id="PS51375">
    <property type="entry name" value="PPR"/>
    <property type="match status" value="4"/>
</dbReference>
<evidence type="ECO:0008006" key="5">
    <source>
        <dbReference type="Google" id="ProtNLM"/>
    </source>
</evidence>
<feature type="repeat" description="PPR" evidence="2">
    <location>
        <begin position="124"/>
        <end position="158"/>
    </location>
</feature>
<evidence type="ECO:0000313" key="4">
    <source>
        <dbReference type="Proteomes" id="UP000825935"/>
    </source>
</evidence>
<dbReference type="GO" id="GO:0003723">
    <property type="term" value="F:RNA binding"/>
    <property type="evidence" value="ECO:0007669"/>
    <property type="project" value="InterPro"/>
</dbReference>
<evidence type="ECO:0000256" key="2">
    <source>
        <dbReference type="PROSITE-ProRule" id="PRU00708"/>
    </source>
</evidence>
<keyword evidence="1" id="KW-0677">Repeat</keyword>
<dbReference type="Gene3D" id="1.25.40.10">
    <property type="entry name" value="Tetratricopeptide repeat domain"/>
    <property type="match status" value="5"/>
</dbReference>
<reference evidence="3" key="1">
    <citation type="submission" date="2021-08" db="EMBL/GenBank/DDBJ databases">
        <title>WGS assembly of Ceratopteris richardii.</title>
        <authorList>
            <person name="Marchant D.B."/>
            <person name="Chen G."/>
            <person name="Jenkins J."/>
            <person name="Shu S."/>
            <person name="Leebens-Mack J."/>
            <person name="Grimwood J."/>
            <person name="Schmutz J."/>
            <person name="Soltis P."/>
            <person name="Soltis D."/>
            <person name="Chen Z.-H."/>
        </authorList>
    </citation>
    <scope>NUCLEOTIDE SEQUENCE</scope>
    <source>
        <strain evidence="3">Whitten #5841</strain>
        <tissue evidence="3">Leaf</tissue>
    </source>
</reference>